<dbReference type="EMBL" id="JBHTCQ010000005">
    <property type="protein sequence ID" value="MFC7407082.1"/>
    <property type="molecule type" value="Genomic_DNA"/>
</dbReference>
<reference evidence="3" key="1">
    <citation type="journal article" date="2019" name="Int. J. Syst. Evol. Microbiol.">
        <title>The Global Catalogue of Microorganisms (GCM) 10K type strain sequencing project: providing services to taxonomists for standard genome sequencing and annotation.</title>
        <authorList>
            <consortium name="The Broad Institute Genomics Platform"/>
            <consortium name="The Broad Institute Genome Sequencing Center for Infectious Disease"/>
            <person name="Wu L."/>
            <person name="Ma J."/>
        </authorList>
    </citation>
    <scope>NUCLEOTIDE SEQUENCE [LARGE SCALE GENOMIC DNA]</scope>
    <source>
        <strain evidence="3">JCM 1490</strain>
    </source>
</reference>
<sequence>MALALALPLGTLAAAATLTGLVLRPIETTVVAVLAVLVSAGGVLTVRRAGHGPLLSRSLSAVLVGTLAVLAYYWVSALVHLE</sequence>
<dbReference type="Proteomes" id="UP001596455">
    <property type="component" value="Unassembled WGS sequence"/>
</dbReference>
<keyword evidence="1" id="KW-0812">Transmembrane</keyword>
<keyword evidence="1" id="KW-1133">Transmembrane helix</keyword>
<protein>
    <submittedName>
        <fullName evidence="2">Uncharacterized protein</fullName>
    </submittedName>
</protein>
<comment type="caution">
    <text evidence="2">The sequence shown here is derived from an EMBL/GenBank/DDBJ whole genome shotgun (WGS) entry which is preliminary data.</text>
</comment>
<proteinExistence type="predicted"/>
<keyword evidence="3" id="KW-1185">Reference proteome</keyword>
<evidence type="ECO:0000256" key="1">
    <source>
        <dbReference type="SAM" id="Phobius"/>
    </source>
</evidence>
<name>A0ABW2QE34_9MICO</name>
<feature type="transmembrane region" description="Helical" evidence="1">
    <location>
        <begin position="58"/>
        <end position="75"/>
    </location>
</feature>
<evidence type="ECO:0000313" key="2">
    <source>
        <dbReference type="EMBL" id="MFC7407082.1"/>
    </source>
</evidence>
<gene>
    <name evidence="2" type="ORF">ACFQQL_18340</name>
</gene>
<evidence type="ECO:0000313" key="3">
    <source>
        <dbReference type="Proteomes" id="UP001596455"/>
    </source>
</evidence>
<accession>A0ABW2QE34</accession>
<keyword evidence="1" id="KW-0472">Membrane</keyword>
<feature type="transmembrane region" description="Helical" evidence="1">
    <location>
        <begin position="25"/>
        <end position="46"/>
    </location>
</feature>
<dbReference type="RefSeq" id="WP_382396613.1">
    <property type="nucleotide sequence ID" value="NZ_JBHTCQ010000005.1"/>
</dbReference>
<organism evidence="2 3">
    <name type="scientific">Georgenia alba</name>
    <dbReference type="NCBI Taxonomy" id="2233858"/>
    <lineage>
        <taxon>Bacteria</taxon>
        <taxon>Bacillati</taxon>
        <taxon>Actinomycetota</taxon>
        <taxon>Actinomycetes</taxon>
        <taxon>Micrococcales</taxon>
        <taxon>Bogoriellaceae</taxon>
        <taxon>Georgenia</taxon>
    </lineage>
</organism>